<dbReference type="SMART" id="SM00954">
    <property type="entry name" value="RelA_SpoT"/>
    <property type="match status" value="1"/>
</dbReference>
<dbReference type="SUPFAM" id="SSF81301">
    <property type="entry name" value="Nucleotidyltransferase"/>
    <property type="match status" value="1"/>
</dbReference>
<dbReference type="InterPro" id="IPR043519">
    <property type="entry name" value="NT_sf"/>
</dbReference>
<keyword evidence="2" id="KW-1185">Reference proteome</keyword>
<evidence type="ECO:0000313" key="3">
    <source>
        <dbReference type="RefSeq" id="XP_050943455.1"/>
    </source>
</evidence>
<dbReference type="Pfam" id="PF24500">
    <property type="entry name" value="DUF7589"/>
    <property type="match status" value="1"/>
</dbReference>
<dbReference type="Gene3D" id="1.10.3210.10">
    <property type="entry name" value="Hypothetical protein af1432"/>
    <property type="match status" value="2"/>
</dbReference>
<dbReference type="SUPFAM" id="SSF109604">
    <property type="entry name" value="HD-domain/PDEase-like"/>
    <property type="match status" value="1"/>
</dbReference>
<accession>A0ABM3L095</accession>
<dbReference type="Pfam" id="PF02824">
    <property type="entry name" value="TGS"/>
    <property type="match status" value="1"/>
</dbReference>
<evidence type="ECO:0000313" key="2">
    <source>
        <dbReference type="Proteomes" id="UP001652600"/>
    </source>
</evidence>
<dbReference type="InterPro" id="IPR004095">
    <property type="entry name" value="TGS"/>
</dbReference>
<name>A0ABM3L095_CUCME</name>
<proteinExistence type="predicted"/>
<organism evidence="2 3">
    <name type="scientific">Cucumis melo</name>
    <name type="common">Muskmelon</name>
    <dbReference type="NCBI Taxonomy" id="3656"/>
    <lineage>
        <taxon>Eukaryota</taxon>
        <taxon>Viridiplantae</taxon>
        <taxon>Streptophyta</taxon>
        <taxon>Embryophyta</taxon>
        <taxon>Tracheophyta</taxon>
        <taxon>Spermatophyta</taxon>
        <taxon>Magnoliopsida</taxon>
        <taxon>eudicotyledons</taxon>
        <taxon>Gunneridae</taxon>
        <taxon>Pentapetalae</taxon>
        <taxon>rosids</taxon>
        <taxon>fabids</taxon>
        <taxon>Cucurbitales</taxon>
        <taxon>Cucurbitaceae</taxon>
        <taxon>Benincaseae</taxon>
        <taxon>Cucumis</taxon>
    </lineage>
</organism>
<dbReference type="Pfam" id="PF13328">
    <property type="entry name" value="HD_4"/>
    <property type="match status" value="1"/>
</dbReference>
<dbReference type="PANTHER" id="PTHR21262">
    <property type="entry name" value="GUANOSINE-3',5'-BIS DIPHOSPHATE 3'-PYROPHOSPHOHYDROLASE"/>
    <property type="match status" value="1"/>
</dbReference>
<dbReference type="RefSeq" id="XP_050943455.1">
    <property type="nucleotide sequence ID" value="XM_051087498.1"/>
</dbReference>
<dbReference type="InterPro" id="IPR012675">
    <property type="entry name" value="Beta-grasp_dom_sf"/>
</dbReference>
<feature type="domain" description="RelA/SpoT" evidence="1">
    <location>
        <begin position="415"/>
        <end position="534"/>
    </location>
</feature>
<protein>
    <submittedName>
        <fullName evidence="3">Uncharacterized protein LOC103501185 isoform X3</fullName>
    </submittedName>
</protein>
<dbReference type="InterPro" id="IPR056011">
    <property type="entry name" value="DUF7589"/>
</dbReference>
<dbReference type="Pfam" id="PF04607">
    <property type="entry name" value="RelA_SpoT"/>
    <property type="match status" value="1"/>
</dbReference>
<gene>
    <name evidence="3" type="primary">LOC103501185</name>
</gene>
<dbReference type="Proteomes" id="UP001652600">
    <property type="component" value="Chromosome 7"/>
</dbReference>
<dbReference type="Gene3D" id="3.30.460.10">
    <property type="entry name" value="Beta Polymerase, domain 2"/>
    <property type="match status" value="1"/>
</dbReference>
<dbReference type="Gene3D" id="3.10.20.30">
    <property type="match status" value="1"/>
</dbReference>
<reference evidence="3" key="1">
    <citation type="submission" date="2025-08" db="UniProtKB">
        <authorList>
            <consortium name="RefSeq"/>
        </authorList>
    </citation>
    <scope>IDENTIFICATION</scope>
    <source>
        <tissue evidence="3">Stem</tissue>
    </source>
</reference>
<dbReference type="PANTHER" id="PTHR21262:SF31">
    <property type="entry name" value="GTP PYROPHOSPHOKINASE"/>
    <property type="match status" value="1"/>
</dbReference>
<evidence type="ECO:0000259" key="1">
    <source>
        <dbReference type="SMART" id="SM00954"/>
    </source>
</evidence>
<dbReference type="InterPro" id="IPR007685">
    <property type="entry name" value="RelA_SpoT"/>
</dbReference>
<dbReference type="CDD" id="cd05399">
    <property type="entry name" value="NT_Rel-Spo_like"/>
    <property type="match status" value="1"/>
</dbReference>
<sequence>MRSCHLRSSTTATVSTTVMFPHKFYFRFSPIFRPRVLGHSVKFRRLFDRISPVPVVTASINSVIASGNVIAVAAAAASGSGSVHGAVTSAITHVAVTAVAIASGACLSTKVDFLWPKVEEQPGSLVLDGVDVTGYLIFEDTKVQKAVEFAKKAHHGQMRKTGDPYLTHCIHTGKILAALVPPTGNRLLRRHRRVNLNPGSLGHEEANKLRVMLLGMVDDPRVVLIKLADRLHNMRTIYALPLPKAQAVAQETLVIWCSLASRLGLWALKAELEDLCFAVLQPQMFLKLRTELASMSMPSSRAGSSRKISARDDFPSLDSSSSTCCHSMPITVTDEATNMKELLEAVVPFDILADRRKRTSYLSNLQKSIHACIQPKVVQEARNALAALVVCEEALEQELIISASYVPGMEVTLSSRLKSLYSIYSKMKRKDVSIDKVYDARALRVVVGDKNGTLHGPAVQCCYSLLATVHKLWPPIDGEFDDYIVNPKPSGYQSLHTAVLGPDNSPLEVQIRTQRMHEYAEHGLAAHWLYKENGNKIPSLSSKDESERDVSRYFSDSEFQNSIEDDSHKYGFLKAGHPVLRVEGSHLLAAVIIRVDEDGRELLVAVSFGLAASEAVADRRSSFQIKRWEAYARLYKKVTDEWWCEPGHGDWCTCLEKYTLCRDGMYHKQDQFGRLLPTFIQVIDFTEQEEFEYWAIMSAISEGKQIETATSRTSSDSVASISTDASINTKVHFLRTMLQWEEQLLCEAGNFRQAKQGGEYYVCRSSITLEEVVIVCWPLGEIMRLRTGSTAADAARRVGSEGRLVLINGLPVLPNTELKDGDVVEVRV</sequence>
<dbReference type="GeneID" id="103501185"/>